<dbReference type="KEGG" id="tbn:TBH_C0144"/>
<dbReference type="Proteomes" id="UP000031631">
    <property type="component" value="Chromosome"/>
</dbReference>
<dbReference type="EMBL" id="AP012273">
    <property type="protein sequence ID" value="BAO43092.1"/>
    <property type="molecule type" value="Genomic_DNA"/>
</dbReference>
<dbReference type="SUPFAM" id="SSF53098">
    <property type="entry name" value="Ribonuclease H-like"/>
    <property type="match status" value="1"/>
</dbReference>
<dbReference type="AlphaFoldDB" id="A0A7U6GGA8"/>
<dbReference type="InterPro" id="IPR012337">
    <property type="entry name" value="RNaseH-like_sf"/>
</dbReference>
<protein>
    <submittedName>
        <fullName evidence="2">Transposase</fullName>
    </submittedName>
</protein>
<feature type="domain" description="Transposase IS701-like DDE" evidence="1">
    <location>
        <begin position="2"/>
        <end position="244"/>
    </location>
</feature>
<proteinExistence type="predicted"/>
<evidence type="ECO:0000313" key="3">
    <source>
        <dbReference type="Proteomes" id="UP000031631"/>
    </source>
</evidence>
<evidence type="ECO:0000313" key="2">
    <source>
        <dbReference type="EMBL" id="BAO43092.1"/>
    </source>
</evidence>
<dbReference type="InterPro" id="IPR039365">
    <property type="entry name" value="IS701-like"/>
</dbReference>
<name>A0A7U6GGA8_9GAMM</name>
<dbReference type="Pfam" id="PF13546">
    <property type="entry name" value="DDE_5"/>
    <property type="match status" value="1"/>
</dbReference>
<dbReference type="InterPro" id="IPR038721">
    <property type="entry name" value="IS701-like_DDE_dom"/>
</dbReference>
<gene>
    <name evidence="2" type="ORF">TBH_C0144</name>
</gene>
<dbReference type="PANTHER" id="PTHR33627">
    <property type="entry name" value="TRANSPOSASE"/>
    <property type="match status" value="1"/>
</dbReference>
<organism evidence="2 3">
    <name type="scientific">Thiolapillus brandeum</name>
    <dbReference type="NCBI Taxonomy" id="1076588"/>
    <lineage>
        <taxon>Bacteria</taxon>
        <taxon>Pseudomonadati</taxon>
        <taxon>Pseudomonadota</taxon>
        <taxon>Gammaproteobacteria</taxon>
        <taxon>Chromatiales</taxon>
        <taxon>Sedimenticolaceae</taxon>
        <taxon>Thiolapillus</taxon>
    </lineage>
</organism>
<accession>A0A7U6GGA8</accession>
<evidence type="ECO:0000259" key="1">
    <source>
        <dbReference type="Pfam" id="PF13546"/>
    </source>
</evidence>
<dbReference type="PANTHER" id="PTHR33627:SF1">
    <property type="entry name" value="TRANSPOSASE"/>
    <property type="match status" value="1"/>
</dbReference>
<dbReference type="NCBIfam" id="NF033540">
    <property type="entry name" value="transpos_IS701"/>
    <property type="match status" value="1"/>
</dbReference>
<keyword evidence="3" id="KW-1185">Reference proteome</keyword>
<sequence>MFQASRGSLLRMSEVVDTDSQALHHLLTEAGVDWDGLSGEVARQADALLGGDQAALILDESAFVKKGKASAGVARMWNGRLGKVDNSQVGVFSALCRNQRVTLLDSRLYLPKTWVEDAQRCRRAHIPEEARQLRSKCDLALELVDTARQHSVRFGYVAVDGGYGKDPVFLRRLAARSLCFVADVHKDQRIWLEDPAPCQPVTSGRGRPAKKRRTDRPSLTVAEWAARQPASAWKVVKLRQGEKGTLKAEYLHARVWVWDGKEETARHWHLLVRRECGAGTPSHYVLSNADADASTTRLARMQGCRFFIEHAFREAKSELAMADYQVRRWDAWHRHMALVRIAMLFLLKERLAIQDDVPMLSLADLVLAIDQLLPRPEPTPERIARIIQQRHRRRQKALESCLRRELEI</sequence>
<reference evidence="2 3" key="1">
    <citation type="journal article" date="2014" name="PLoS ONE">
        <title>Physiological and genomic features of a novel sulfur-oxidizing gammaproteobacterium belonging to a previously uncultivated symbiotic lineage isolated from a hydrothermal vent.</title>
        <authorList>
            <person name="Nunoura T."/>
            <person name="Takaki Y."/>
            <person name="Kazama H."/>
            <person name="Kakuta J."/>
            <person name="Shimamura S."/>
            <person name="Makita H."/>
            <person name="Hirai M."/>
            <person name="Miyazaki M."/>
            <person name="Takai K."/>
        </authorList>
    </citation>
    <scope>NUCLEOTIDE SEQUENCE [LARGE SCALE GENOMIC DNA]</scope>
    <source>
        <strain evidence="2 3">Hiromi1</strain>
    </source>
</reference>